<dbReference type="Gene3D" id="3.40.50.1240">
    <property type="entry name" value="Phosphoglycerate mutase-like"/>
    <property type="match status" value="1"/>
</dbReference>
<protein>
    <submittedName>
        <fullName evidence="1">Histidine phosphatase family protein</fullName>
    </submittedName>
</protein>
<dbReference type="GO" id="GO:0005737">
    <property type="term" value="C:cytoplasm"/>
    <property type="evidence" value="ECO:0007669"/>
    <property type="project" value="TreeGrafter"/>
</dbReference>
<dbReference type="InterPro" id="IPR001345">
    <property type="entry name" value="PG/BPGM_mutase_AS"/>
</dbReference>
<keyword evidence="2" id="KW-1185">Reference proteome</keyword>
<dbReference type="AlphaFoldDB" id="A0AA41UFL1"/>
<proteinExistence type="predicted"/>
<evidence type="ECO:0000313" key="1">
    <source>
        <dbReference type="EMBL" id="MCI4656289.1"/>
    </source>
</evidence>
<dbReference type="PANTHER" id="PTHR48100:SF58">
    <property type="entry name" value="PE-PGRS FAMILY PROTEIN PE_PGRS11"/>
    <property type="match status" value="1"/>
</dbReference>
<dbReference type="RefSeq" id="WP_243010535.1">
    <property type="nucleotide sequence ID" value="NZ_JALGAR010000001.1"/>
</dbReference>
<dbReference type="CDD" id="cd07067">
    <property type="entry name" value="HP_PGM_like"/>
    <property type="match status" value="1"/>
</dbReference>
<dbReference type="InterPro" id="IPR029033">
    <property type="entry name" value="His_PPase_superfam"/>
</dbReference>
<dbReference type="EMBL" id="JALGAR010000001">
    <property type="protein sequence ID" value="MCI4656289.1"/>
    <property type="molecule type" value="Genomic_DNA"/>
</dbReference>
<dbReference type="Proteomes" id="UP001165341">
    <property type="component" value="Unassembled WGS sequence"/>
</dbReference>
<gene>
    <name evidence="1" type="ORF">MQH31_00475</name>
</gene>
<name>A0AA41UFL1_9MICO</name>
<reference evidence="1" key="1">
    <citation type="submission" date="2022-03" db="EMBL/GenBank/DDBJ databases">
        <title>Cryobacterium sp. nov. strain ZS14-85, isolated from Antarctic soil.</title>
        <authorList>
            <person name="Li J."/>
            <person name="Niu G."/>
        </authorList>
    </citation>
    <scope>NUCLEOTIDE SEQUENCE</scope>
    <source>
        <strain evidence="1">ZS14-85</strain>
    </source>
</reference>
<dbReference type="InterPro" id="IPR050275">
    <property type="entry name" value="PGM_Phosphatase"/>
</dbReference>
<dbReference type="SMART" id="SM00855">
    <property type="entry name" value="PGAM"/>
    <property type="match status" value="1"/>
</dbReference>
<dbReference type="SUPFAM" id="SSF53254">
    <property type="entry name" value="Phosphoglycerate mutase-like"/>
    <property type="match status" value="1"/>
</dbReference>
<dbReference type="Pfam" id="PF00300">
    <property type="entry name" value="His_Phos_1"/>
    <property type="match status" value="1"/>
</dbReference>
<evidence type="ECO:0000313" key="2">
    <source>
        <dbReference type="Proteomes" id="UP001165341"/>
    </source>
</evidence>
<organism evidence="1 2">
    <name type="scientific">Cryobacterium zhongshanensis</name>
    <dbReference type="NCBI Taxonomy" id="2928153"/>
    <lineage>
        <taxon>Bacteria</taxon>
        <taxon>Bacillati</taxon>
        <taxon>Actinomycetota</taxon>
        <taxon>Actinomycetes</taxon>
        <taxon>Micrococcales</taxon>
        <taxon>Microbacteriaceae</taxon>
        <taxon>Cryobacterium</taxon>
    </lineage>
</organism>
<accession>A0AA41UFL1</accession>
<dbReference type="PANTHER" id="PTHR48100">
    <property type="entry name" value="BROAD-SPECIFICITY PHOSPHATASE YOR283W-RELATED"/>
    <property type="match status" value="1"/>
</dbReference>
<comment type="caution">
    <text evidence="1">The sequence shown here is derived from an EMBL/GenBank/DDBJ whole genome shotgun (WGS) entry which is preliminary data.</text>
</comment>
<dbReference type="PROSITE" id="PS00175">
    <property type="entry name" value="PG_MUTASE"/>
    <property type="match status" value="1"/>
</dbReference>
<sequence length="225" mass="23548">MRLILIRHGQTVSNVGGLLDTAHPGADLTPLGREQAGSLVATLEPVAIDALYVSTLVRTQQTAAPLAAARGLEVRIRADIREVGAGALEGRHDRVAVDAYCTTFLAWANGELDIVMPGGESGRDTFARFDRVVAEAAELGLETVAFVSHGAILRAWTGYSCSNLQAGYVTDNQLSNTGTIVVTGSPVEGWTAESWIGSMLPVGFEDTANSSGPTGLPGLLADRGF</sequence>
<dbReference type="InterPro" id="IPR013078">
    <property type="entry name" value="His_Pase_superF_clade-1"/>
</dbReference>
<dbReference type="GO" id="GO:0016791">
    <property type="term" value="F:phosphatase activity"/>
    <property type="evidence" value="ECO:0007669"/>
    <property type="project" value="TreeGrafter"/>
</dbReference>